<dbReference type="Proteomes" id="UP001168620">
    <property type="component" value="Unassembled WGS sequence"/>
</dbReference>
<keyword evidence="2" id="KW-1185">Reference proteome</keyword>
<evidence type="ECO:0000313" key="2">
    <source>
        <dbReference type="Proteomes" id="UP001168620"/>
    </source>
</evidence>
<evidence type="ECO:0000313" key="1">
    <source>
        <dbReference type="EMBL" id="MDN4175971.1"/>
    </source>
</evidence>
<accession>A0ABT8FMS8</accession>
<sequence length="88" mass="9332">MHDFASTAFPHAGLAFSDMHIALPQIVAGDNAGLEARIREVNELAGKGRYPSGPLVPAVARGFAAFERQDYAATVAALEPIVGELERL</sequence>
<reference evidence="1" key="1">
    <citation type="submission" date="2023-06" db="EMBL/GenBank/DDBJ databases">
        <title>Draft genome sequence of Nocardioides sp. SOB77.</title>
        <authorList>
            <person name="Zhang G."/>
        </authorList>
    </citation>
    <scope>NUCLEOTIDE SEQUENCE</scope>
    <source>
        <strain evidence="1">SOB77</strain>
    </source>
</reference>
<proteinExistence type="predicted"/>
<comment type="caution">
    <text evidence="1">The sequence shown here is derived from an EMBL/GenBank/DDBJ whole genome shotgun (WGS) entry which is preliminary data.</text>
</comment>
<organism evidence="1 2">
    <name type="scientific">Nocardioides oceani</name>
    <dbReference type="NCBI Taxonomy" id="3058369"/>
    <lineage>
        <taxon>Bacteria</taxon>
        <taxon>Bacillati</taxon>
        <taxon>Actinomycetota</taxon>
        <taxon>Actinomycetes</taxon>
        <taxon>Propionibacteriales</taxon>
        <taxon>Nocardioidaceae</taxon>
        <taxon>Nocardioides</taxon>
    </lineage>
</organism>
<dbReference type="RefSeq" id="WP_300955361.1">
    <property type="nucleotide sequence ID" value="NZ_JAUHJQ010000165.1"/>
</dbReference>
<name>A0ABT8FMS8_9ACTN</name>
<gene>
    <name evidence="1" type="ORF">QWY28_23705</name>
</gene>
<dbReference type="EMBL" id="JAUHJQ010000165">
    <property type="protein sequence ID" value="MDN4175971.1"/>
    <property type="molecule type" value="Genomic_DNA"/>
</dbReference>
<protein>
    <submittedName>
        <fullName evidence="1">Uncharacterized protein</fullName>
    </submittedName>
</protein>
<feature type="non-terminal residue" evidence="1">
    <location>
        <position position="88"/>
    </location>
</feature>